<dbReference type="RefSeq" id="WP_035618017.1">
    <property type="nucleotide sequence ID" value="NZ_ARYK01000007.1"/>
</dbReference>
<comment type="catalytic activity">
    <reaction evidence="8">
        <text>L-histidyl-[protein] + UTP = N(tele)-(5'-uridylyl)-L-histidyl-[protein] + diphosphate</text>
        <dbReference type="Rhea" id="RHEA:83891"/>
        <dbReference type="Rhea" id="RHEA-COMP:9745"/>
        <dbReference type="Rhea" id="RHEA-COMP:20239"/>
        <dbReference type="ChEBI" id="CHEBI:29979"/>
        <dbReference type="ChEBI" id="CHEBI:33019"/>
        <dbReference type="ChEBI" id="CHEBI:46398"/>
        <dbReference type="ChEBI" id="CHEBI:233474"/>
    </reaction>
</comment>
<dbReference type="InterPro" id="IPR003846">
    <property type="entry name" value="SelO"/>
</dbReference>
<feature type="active site" description="Proton acceptor" evidence="8">
    <location>
        <position position="255"/>
    </location>
</feature>
<proteinExistence type="inferred from homology"/>
<dbReference type="eggNOG" id="COG0397">
    <property type="taxonomic scope" value="Bacteria"/>
</dbReference>
<comment type="catalytic activity">
    <reaction evidence="8">
        <text>L-threonyl-[protein] + ATP = 3-O-(5'-adenylyl)-L-threonyl-[protein] + diphosphate</text>
        <dbReference type="Rhea" id="RHEA:54292"/>
        <dbReference type="Rhea" id="RHEA-COMP:11060"/>
        <dbReference type="Rhea" id="RHEA-COMP:13847"/>
        <dbReference type="ChEBI" id="CHEBI:30013"/>
        <dbReference type="ChEBI" id="CHEBI:30616"/>
        <dbReference type="ChEBI" id="CHEBI:33019"/>
        <dbReference type="ChEBI" id="CHEBI:138113"/>
        <dbReference type="EC" id="2.7.7.108"/>
    </reaction>
</comment>
<keyword evidence="10" id="KW-1185">Reference proteome</keyword>
<dbReference type="STRING" id="1280950.HJO_14131"/>
<feature type="binding site" evidence="8">
    <location>
        <position position="123"/>
    </location>
    <ligand>
        <name>ATP</name>
        <dbReference type="ChEBI" id="CHEBI:30616"/>
    </ligand>
</feature>
<feature type="binding site" evidence="8">
    <location>
        <position position="90"/>
    </location>
    <ligand>
        <name>ATP</name>
        <dbReference type="ChEBI" id="CHEBI:30616"/>
    </ligand>
</feature>
<dbReference type="PATRIC" id="fig|1280950.3.peg.2840"/>
<keyword evidence="8" id="KW-0464">Manganese</keyword>
<gene>
    <name evidence="8" type="primary">ydiU</name>
    <name evidence="8" type="synonym">selO</name>
    <name evidence="9" type="ORF">HJO_14131</name>
</gene>
<dbReference type="EMBL" id="ARYK01000007">
    <property type="protein sequence ID" value="KCZ90094.1"/>
    <property type="molecule type" value="Genomic_DNA"/>
</dbReference>
<dbReference type="PANTHER" id="PTHR32057">
    <property type="entry name" value="PROTEIN ADENYLYLTRANSFERASE SELO, MITOCHONDRIAL"/>
    <property type="match status" value="1"/>
</dbReference>
<evidence type="ECO:0000256" key="5">
    <source>
        <dbReference type="ARBA" id="ARBA00022741"/>
    </source>
</evidence>
<keyword evidence="5 8" id="KW-0547">Nucleotide-binding</keyword>
<dbReference type="Pfam" id="PF02696">
    <property type="entry name" value="SelO"/>
    <property type="match status" value="1"/>
</dbReference>
<comment type="catalytic activity">
    <reaction evidence="8">
        <text>L-seryl-[protein] + UTP = O-(5'-uridylyl)-L-seryl-[protein] + diphosphate</text>
        <dbReference type="Rhea" id="RHEA:64604"/>
        <dbReference type="Rhea" id="RHEA-COMP:9863"/>
        <dbReference type="Rhea" id="RHEA-COMP:16635"/>
        <dbReference type="ChEBI" id="CHEBI:29999"/>
        <dbReference type="ChEBI" id="CHEBI:33019"/>
        <dbReference type="ChEBI" id="CHEBI:46398"/>
        <dbReference type="ChEBI" id="CHEBI:156051"/>
    </reaction>
</comment>
<reference evidence="9 10" key="1">
    <citation type="journal article" date="2014" name="Antonie Van Leeuwenhoek">
        <title>Hyphomonas beringensis sp. nov. and Hyphomonas chukchiensis sp. nov., isolated from surface seawater of the Bering Sea and Chukchi Sea.</title>
        <authorList>
            <person name="Li C."/>
            <person name="Lai Q."/>
            <person name="Li G."/>
            <person name="Dong C."/>
            <person name="Wang J."/>
            <person name="Liao Y."/>
            <person name="Shao Z."/>
        </authorList>
    </citation>
    <scope>NUCLEOTIDE SEQUENCE [LARGE SCALE GENOMIC DNA]</scope>
    <source>
        <strain evidence="9 10">MHS-2</strain>
    </source>
</reference>
<name>A0A059FHI4_9PROT</name>
<dbReference type="GO" id="GO:0070733">
    <property type="term" value="F:AMPylase activity"/>
    <property type="evidence" value="ECO:0007669"/>
    <property type="project" value="UniProtKB-EC"/>
</dbReference>
<evidence type="ECO:0000256" key="2">
    <source>
        <dbReference type="ARBA" id="ARBA00022679"/>
    </source>
</evidence>
<feature type="binding site" evidence="8">
    <location>
        <position position="177"/>
    </location>
    <ligand>
        <name>ATP</name>
        <dbReference type="ChEBI" id="CHEBI:30616"/>
    </ligand>
</feature>
<feature type="binding site" evidence="8">
    <location>
        <position position="265"/>
    </location>
    <ligand>
        <name>Mg(2+)</name>
        <dbReference type="ChEBI" id="CHEBI:18420"/>
    </ligand>
</feature>
<organism evidence="9 10">
    <name type="scientific">Hyphomonas johnsonii MHS-2</name>
    <dbReference type="NCBI Taxonomy" id="1280950"/>
    <lineage>
        <taxon>Bacteria</taxon>
        <taxon>Pseudomonadati</taxon>
        <taxon>Pseudomonadota</taxon>
        <taxon>Alphaproteobacteria</taxon>
        <taxon>Hyphomonadales</taxon>
        <taxon>Hyphomonadaceae</taxon>
        <taxon>Hyphomonas</taxon>
    </lineage>
</organism>
<sequence>MLRESPSTPPFLALADHFADAVEPIEFPRHVLRFRNRRWANAVGLGDLDEPQWLEHFARFVPLPGNLPRPLALRYHGHQFGTYNPQLGDGRGFLFAQVRDSSGRLLDLGTKGSGQTPWSRRGDGRLTLKGGVREVLAASYLEALGVHTSKPFSLVETGEQLHRNDEPSPTRSAVLVRLSESHVRFGTFQRCAYFEDREGLARLVDYCVAEFHPAADAPDMAAKACNLLEQVTIATAHMIGQWMAAGFVHGVMNTDNFNVTGETFDFGPWRFLPVSDPNFTAAYFDENGLYRFGRQPTQGAWALQQLASALLPLAEADDLARSLIPYETAYQTAFAAHTHRLLGLSSAGDLPTDLTFLQAFFGWMTQSGASWPQVFFDLYGGAASTDRMAASPQAALYQAGDFGPVRDALAARTPSHPDRLSLPYFQAAAPVTMLVEDVESLWDPIAADDDWSAFTAKLAHLEAARTALAP</sequence>
<feature type="binding site" evidence="8">
    <location>
        <position position="256"/>
    </location>
    <ligand>
        <name>Mg(2+)</name>
        <dbReference type="ChEBI" id="CHEBI:18420"/>
    </ligand>
</feature>
<feature type="binding site" evidence="8">
    <location>
        <position position="184"/>
    </location>
    <ligand>
        <name>ATP</name>
        <dbReference type="ChEBI" id="CHEBI:30616"/>
    </ligand>
</feature>
<comment type="catalytic activity">
    <reaction evidence="8">
        <text>L-seryl-[protein] + ATP = 3-O-(5'-adenylyl)-L-seryl-[protein] + diphosphate</text>
        <dbReference type="Rhea" id="RHEA:58120"/>
        <dbReference type="Rhea" id="RHEA-COMP:9863"/>
        <dbReference type="Rhea" id="RHEA-COMP:15073"/>
        <dbReference type="ChEBI" id="CHEBI:29999"/>
        <dbReference type="ChEBI" id="CHEBI:30616"/>
        <dbReference type="ChEBI" id="CHEBI:33019"/>
        <dbReference type="ChEBI" id="CHEBI:142516"/>
        <dbReference type="EC" id="2.7.7.108"/>
    </reaction>
</comment>
<keyword evidence="2 8" id="KW-0808">Transferase</keyword>
<protein>
    <recommendedName>
        <fullName evidence="8">Protein nucleotidyltransferase YdiU</fullName>
        <ecNumber evidence="8">2.7.7.-</ecNumber>
    </recommendedName>
    <alternativeName>
        <fullName evidence="8">Protein adenylyltransferase YdiU</fullName>
        <ecNumber evidence="8">2.7.7.108</ecNumber>
    </alternativeName>
    <alternativeName>
        <fullName evidence="8">Protein uridylyltransferase YdiU</fullName>
        <ecNumber evidence="8">2.7.7.-</ecNumber>
    </alternativeName>
</protein>
<evidence type="ECO:0000313" key="10">
    <source>
        <dbReference type="Proteomes" id="UP000025171"/>
    </source>
</evidence>
<accession>A0A059FHI4</accession>
<comment type="cofactor">
    <cofactor evidence="8">
        <name>Mg(2+)</name>
        <dbReference type="ChEBI" id="CHEBI:18420"/>
    </cofactor>
    <cofactor evidence="8">
        <name>Mn(2+)</name>
        <dbReference type="ChEBI" id="CHEBI:29035"/>
    </cofactor>
</comment>
<keyword evidence="6 8" id="KW-0067">ATP-binding</keyword>
<dbReference type="OrthoDB" id="9776281at2"/>
<feature type="binding site" evidence="8">
    <location>
        <position position="111"/>
    </location>
    <ligand>
        <name>ATP</name>
        <dbReference type="ChEBI" id="CHEBI:30616"/>
    </ligand>
</feature>
<dbReference type="HAMAP" id="MF_00692">
    <property type="entry name" value="SelO"/>
    <property type="match status" value="1"/>
</dbReference>
<keyword evidence="7 8" id="KW-0460">Magnesium</keyword>
<evidence type="ECO:0000256" key="3">
    <source>
        <dbReference type="ARBA" id="ARBA00022695"/>
    </source>
</evidence>
<dbReference type="GO" id="GO:0030145">
    <property type="term" value="F:manganese ion binding"/>
    <property type="evidence" value="ECO:0007669"/>
    <property type="project" value="UniProtKB-UniRule"/>
</dbReference>
<dbReference type="PANTHER" id="PTHR32057:SF14">
    <property type="entry name" value="PROTEIN ADENYLYLTRANSFERASE SELO, MITOCHONDRIAL"/>
    <property type="match status" value="1"/>
</dbReference>
<evidence type="ECO:0000313" key="9">
    <source>
        <dbReference type="EMBL" id="KCZ90094.1"/>
    </source>
</evidence>
<dbReference type="GO" id="GO:0005524">
    <property type="term" value="F:ATP binding"/>
    <property type="evidence" value="ECO:0007669"/>
    <property type="project" value="UniProtKB-UniRule"/>
</dbReference>
<evidence type="ECO:0000256" key="6">
    <source>
        <dbReference type="ARBA" id="ARBA00022840"/>
    </source>
</evidence>
<dbReference type="EC" id="2.7.7.-" evidence="8"/>
<evidence type="ECO:0000256" key="8">
    <source>
        <dbReference type="HAMAP-Rule" id="MF_00692"/>
    </source>
</evidence>
<dbReference type="AlphaFoldDB" id="A0A059FHI4"/>
<comment type="caution">
    <text evidence="9">The sequence shown here is derived from an EMBL/GenBank/DDBJ whole genome shotgun (WGS) entry which is preliminary data.</text>
</comment>
<dbReference type="EC" id="2.7.7.108" evidence="8"/>
<evidence type="ECO:0000256" key="7">
    <source>
        <dbReference type="ARBA" id="ARBA00022842"/>
    </source>
</evidence>
<dbReference type="GO" id="GO:0000287">
    <property type="term" value="F:magnesium ion binding"/>
    <property type="evidence" value="ECO:0007669"/>
    <property type="project" value="UniProtKB-UniRule"/>
</dbReference>
<dbReference type="NCBIfam" id="NF000658">
    <property type="entry name" value="PRK00029.1"/>
    <property type="match status" value="1"/>
</dbReference>
<dbReference type="Proteomes" id="UP000025171">
    <property type="component" value="Unassembled WGS sequence"/>
</dbReference>
<keyword evidence="3 8" id="KW-0548">Nucleotidyltransferase</keyword>
<feature type="binding site" evidence="8">
    <location>
        <position position="91"/>
    </location>
    <ligand>
        <name>ATP</name>
        <dbReference type="ChEBI" id="CHEBI:30616"/>
    </ligand>
</feature>
<feature type="binding site" evidence="8">
    <location>
        <position position="265"/>
    </location>
    <ligand>
        <name>ATP</name>
        <dbReference type="ChEBI" id="CHEBI:30616"/>
    </ligand>
</feature>
<comment type="similarity">
    <text evidence="1 8">Belongs to the SELO family.</text>
</comment>
<feature type="binding site" evidence="8">
    <location>
        <position position="124"/>
    </location>
    <ligand>
        <name>ATP</name>
        <dbReference type="ChEBI" id="CHEBI:30616"/>
    </ligand>
</feature>
<keyword evidence="4 8" id="KW-0479">Metal-binding</keyword>
<comment type="catalytic activity">
    <reaction evidence="8">
        <text>L-tyrosyl-[protein] + UTP = O-(5'-uridylyl)-L-tyrosyl-[protein] + diphosphate</text>
        <dbReference type="Rhea" id="RHEA:83887"/>
        <dbReference type="Rhea" id="RHEA-COMP:10136"/>
        <dbReference type="Rhea" id="RHEA-COMP:20238"/>
        <dbReference type="ChEBI" id="CHEBI:33019"/>
        <dbReference type="ChEBI" id="CHEBI:46398"/>
        <dbReference type="ChEBI" id="CHEBI:46858"/>
        <dbReference type="ChEBI" id="CHEBI:90602"/>
    </reaction>
</comment>
<comment type="catalytic activity">
    <reaction evidence="8">
        <text>L-tyrosyl-[protein] + ATP = O-(5'-adenylyl)-L-tyrosyl-[protein] + diphosphate</text>
        <dbReference type="Rhea" id="RHEA:54288"/>
        <dbReference type="Rhea" id="RHEA-COMP:10136"/>
        <dbReference type="Rhea" id="RHEA-COMP:13846"/>
        <dbReference type="ChEBI" id="CHEBI:30616"/>
        <dbReference type="ChEBI" id="CHEBI:33019"/>
        <dbReference type="ChEBI" id="CHEBI:46858"/>
        <dbReference type="ChEBI" id="CHEBI:83624"/>
        <dbReference type="EC" id="2.7.7.108"/>
    </reaction>
</comment>
<evidence type="ECO:0000256" key="4">
    <source>
        <dbReference type="ARBA" id="ARBA00022723"/>
    </source>
</evidence>
<evidence type="ECO:0000256" key="1">
    <source>
        <dbReference type="ARBA" id="ARBA00009747"/>
    </source>
</evidence>
<comment type="function">
    <text evidence="8">Nucleotidyltransferase involved in the post-translational modification of proteins. It can catalyze the addition of adenosine monophosphate (AMP) or uridine monophosphate (UMP) to a protein, resulting in modifications known as AMPylation and UMPylation.</text>
</comment>
<feature type="binding site" evidence="8">
    <location>
        <position position="88"/>
    </location>
    <ligand>
        <name>ATP</name>
        <dbReference type="ChEBI" id="CHEBI:30616"/>
    </ligand>
</feature>